<dbReference type="RefSeq" id="WP_146227195.1">
    <property type="nucleotide sequence ID" value="NZ_QJTI01000017.1"/>
</dbReference>
<evidence type="ECO:0000313" key="2">
    <source>
        <dbReference type="Proteomes" id="UP000248148"/>
    </source>
</evidence>
<evidence type="ECO:0000313" key="1">
    <source>
        <dbReference type="EMBL" id="PYF01813.1"/>
    </source>
</evidence>
<dbReference type="Proteomes" id="UP000248148">
    <property type="component" value="Unassembled WGS sequence"/>
</dbReference>
<organism evidence="1 2">
    <name type="scientific">Rhodopseudomonas faecalis</name>
    <dbReference type="NCBI Taxonomy" id="99655"/>
    <lineage>
        <taxon>Bacteria</taxon>
        <taxon>Pseudomonadati</taxon>
        <taxon>Pseudomonadota</taxon>
        <taxon>Alphaproteobacteria</taxon>
        <taxon>Hyphomicrobiales</taxon>
        <taxon>Nitrobacteraceae</taxon>
        <taxon>Rhodopseudomonas</taxon>
    </lineage>
</organism>
<protein>
    <submittedName>
        <fullName evidence="1">Uncharacterized protein</fullName>
    </submittedName>
</protein>
<dbReference type="OrthoDB" id="7452124at2"/>
<accession>A0A318TB46</accession>
<dbReference type="EMBL" id="QJTI01000017">
    <property type="protein sequence ID" value="PYF01813.1"/>
    <property type="molecule type" value="Genomic_DNA"/>
</dbReference>
<name>A0A318TB46_9BRAD</name>
<dbReference type="AlphaFoldDB" id="A0A318TB46"/>
<proteinExistence type="predicted"/>
<sequence>MKLSIGISDVEAMKADLRAVLPDVKSSHRTEAFARGLGWRTNAAMRVELASGPVSVAPDDDAFFGYLSEHSFEAPNGCLTRILAKSGIRHAMALEPTLTHFGYGIFRDRSQSPEVRKAKFAENRAAMLEEYAVEEFIRAVDYLSRFGKRKTINRNSNSYGLKHQAERFAKGYVANGMLIAAGLALGYTVRPTDPGSPNAFFNITSKPAGKRT</sequence>
<reference evidence="1 2" key="1">
    <citation type="submission" date="2018-06" db="EMBL/GenBank/DDBJ databases">
        <title>Genomic Encyclopedia of Archaeal and Bacterial Type Strains, Phase II (KMG-II): from individual species to whole genera.</title>
        <authorList>
            <person name="Goeker M."/>
        </authorList>
    </citation>
    <scope>NUCLEOTIDE SEQUENCE [LARGE SCALE GENOMIC DNA]</scope>
    <source>
        <strain evidence="1 2">JCM 11668</strain>
    </source>
</reference>
<comment type="caution">
    <text evidence="1">The sequence shown here is derived from an EMBL/GenBank/DDBJ whole genome shotgun (WGS) entry which is preliminary data.</text>
</comment>
<gene>
    <name evidence="1" type="ORF">BJ122_11736</name>
</gene>
<keyword evidence="2" id="KW-1185">Reference proteome</keyword>